<accession>A0A4Q2KE63</accession>
<dbReference type="SUPFAM" id="SSF46785">
    <property type="entry name" value="Winged helix' DNA-binding domain"/>
    <property type="match status" value="1"/>
</dbReference>
<proteinExistence type="inferred from homology"/>
<dbReference type="CDD" id="cd05466">
    <property type="entry name" value="PBP2_LTTR_substrate"/>
    <property type="match status" value="1"/>
</dbReference>
<evidence type="ECO:0000313" key="7">
    <source>
        <dbReference type="Proteomes" id="UP000291269"/>
    </source>
</evidence>
<keyword evidence="4" id="KW-0804">Transcription</keyword>
<name>A0A4Q2KE63_9FIRM</name>
<feature type="domain" description="HTH lysR-type" evidence="5">
    <location>
        <begin position="1"/>
        <end position="58"/>
    </location>
</feature>
<gene>
    <name evidence="6" type="ORF">ESZ91_07345</name>
</gene>
<dbReference type="Pfam" id="PF00126">
    <property type="entry name" value="HTH_1"/>
    <property type="match status" value="1"/>
</dbReference>
<dbReference type="Pfam" id="PF03466">
    <property type="entry name" value="LysR_substrate"/>
    <property type="match status" value="1"/>
</dbReference>
<comment type="similarity">
    <text evidence="1">Belongs to the LysR transcriptional regulatory family.</text>
</comment>
<protein>
    <submittedName>
        <fullName evidence="6">LysR family transcriptional regulator</fullName>
    </submittedName>
</protein>
<dbReference type="PROSITE" id="PS50931">
    <property type="entry name" value="HTH_LYSR"/>
    <property type="match status" value="1"/>
</dbReference>
<dbReference type="OrthoDB" id="9803714at2"/>
<dbReference type="InterPro" id="IPR005119">
    <property type="entry name" value="LysR_subst-bd"/>
</dbReference>
<dbReference type="Gene3D" id="3.40.190.10">
    <property type="entry name" value="Periplasmic binding protein-like II"/>
    <property type="match status" value="2"/>
</dbReference>
<dbReference type="EMBL" id="SDOZ01000002">
    <property type="protein sequence ID" value="RXZ62200.1"/>
    <property type="molecule type" value="Genomic_DNA"/>
</dbReference>
<sequence length="293" mass="33200">MELRELKYFLAVAREENITKAAELVNTTQPNLSRQMQKLEEEIGKPLFVRGSRRVTLTETGILLRKRAEEIVHLCEKTECELTCKAGEISGEVSIGCGESYAVRLIAKAAKRTKELCPRIDFNIFSGDGGIVSERLESGLLDFGVLIDYADLSRYDYLRLPLKDTWGVLMKKDCALARKNAVTADDLRSVPLLFSQQVLNNRQHVAMNWFSQREITPNVAARYNLIYNASLLVEEGLGYALGLDKIINTSGDSNLTFRPLYPRVESHLDVVWKKYRTFSGAAEIFLEQLKKFL</sequence>
<dbReference type="Proteomes" id="UP000291269">
    <property type="component" value="Unassembled WGS sequence"/>
</dbReference>
<dbReference type="PANTHER" id="PTHR30419">
    <property type="entry name" value="HTH-TYPE TRANSCRIPTIONAL REGULATOR YBHD"/>
    <property type="match status" value="1"/>
</dbReference>
<evidence type="ECO:0000256" key="3">
    <source>
        <dbReference type="ARBA" id="ARBA00023125"/>
    </source>
</evidence>
<evidence type="ECO:0000313" key="6">
    <source>
        <dbReference type="EMBL" id="RXZ62200.1"/>
    </source>
</evidence>
<evidence type="ECO:0000259" key="5">
    <source>
        <dbReference type="PROSITE" id="PS50931"/>
    </source>
</evidence>
<dbReference type="Gene3D" id="1.10.10.10">
    <property type="entry name" value="Winged helix-like DNA-binding domain superfamily/Winged helix DNA-binding domain"/>
    <property type="match status" value="1"/>
</dbReference>
<dbReference type="PANTHER" id="PTHR30419:SF8">
    <property type="entry name" value="NITROGEN ASSIMILATION TRANSCRIPTIONAL ACTIVATOR-RELATED"/>
    <property type="match status" value="1"/>
</dbReference>
<dbReference type="RefSeq" id="WP_129225668.1">
    <property type="nucleotide sequence ID" value="NZ_SDOZ01000002.1"/>
</dbReference>
<dbReference type="GO" id="GO:0005829">
    <property type="term" value="C:cytosol"/>
    <property type="evidence" value="ECO:0007669"/>
    <property type="project" value="TreeGrafter"/>
</dbReference>
<dbReference type="InterPro" id="IPR000847">
    <property type="entry name" value="LysR_HTH_N"/>
</dbReference>
<keyword evidence="3" id="KW-0238">DNA-binding</keyword>
<dbReference type="SUPFAM" id="SSF53850">
    <property type="entry name" value="Periplasmic binding protein-like II"/>
    <property type="match status" value="1"/>
</dbReference>
<keyword evidence="2" id="KW-0805">Transcription regulation</keyword>
<evidence type="ECO:0000256" key="1">
    <source>
        <dbReference type="ARBA" id="ARBA00009437"/>
    </source>
</evidence>
<comment type="caution">
    <text evidence="6">The sequence shown here is derived from an EMBL/GenBank/DDBJ whole genome shotgun (WGS) entry which is preliminary data.</text>
</comment>
<dbReference type="PRINTS" id="PR00039">
    <property type="entry name" value="HTHLYSR"/>
</dbReference>
<reference evidence="6 7" key="1">
    <citation type="journal article" date="2019" name="Gut">
        <title>Antibiotics-induced monodominance of a novel gut bacterial order.</title>
        <authorList>
            <person name="Hildebrand F."/>
            <person name="Moitinho-Silva L."/>
            <person name="Blasche S."/>
            <person name="Jahn M.T."/>
            <person name="Gossmann T.I."/>
            <person name="Heuerta-Cepas J."/>
            <person name="Hercog R."/>
            <person name="Luetge M."/>
            <person name="Bahram M."/>
            <person name="Pryszlak A."/>
            <person name="Alves R.J."/>
            <person name="Waszak S.M."/>
            <person name="Zhu A."/>
            <person name="Ye L."/>
            <person name="Costea P.I."/>
            <person name="Aalvink S."/>
            <person name="Belzer C."/>
            <person name="Forslund S.K."/>
            <person name="Sunagawa S."/>
            <person name="Hentschel U."/>
            <person name="Merten C."/>
            <person name="Patil K.R."/>
            <person name="Benes V."/>
            <person name="Bork P."/>
        </authorList>
    </citation>
    <scope>NUCLEOTIDE SEQUENCE [LARGE SCALE GENOMIC DNA]</scope>
    <source>
        <strain evidence="6 7">HDS1380</strain>
    </source>
</reference>
<dbReference type="AlphaFoldDB" id="A0A4Q2KE63"/>
<organism evidence="6 7">
    <name type="scientific">Candidatus Borkfalkia ceftriaxoniphila</name>
    <dbReference type="NCBI Taxonomy" id="2508949"/>
    <lineage>
        <taxon>Bacteria</taxon>
        <taxon>Bacillati</taxon>
        <taxon>Bacillota</taxon>
        <taxon>Clostridia</taxon>
        <taxon>Christensenellales</taxon>
        <taxon>Christensenellaceae</taxon>
        <taxon>Candidatus Borkfalkia</taxon>
    </lineage>
</organism>
<keyword evidence="7" id="KW-1185">Reference proteome</keyword>
<dbReference type="InterPro" id="IPR036390">
    <property type="entry name" value="WH_DNA-bd_sf"/>
</dbReference>
<dbReference type="InterPro" id="IPR050950">
    <property type="entry name" value="HTH-type_LysR_regulators"/>
</dbReference>
<dbReference type="GO" id="GO:0003700">
    <property type="term" value="F:DNA-binding transcription factor activity"/>
    <property type="evidence" value="ECO:0007669"/>
    <property type="project" value="InterPro"/>
</dbReference>
<dbReference type="InterPro" id="IPR036388">
    <property type="entry name" value="WH-like_DNA-bd_sf"/>
</dbReference>
<evidence type="ECO:0000256" key="4">
    <source>
        <dbReference type="ARBA" id="ARBA00023163"/>
    </source>
</evidence>
<evidence type="ECO:0000256" key="2">
    <source>
        <dbReference type="ARBA" id="ARBA00023015"/>
    </source>
</evidence>
<dbReference type="GO" id="GO:0003677">
    <property type="term" value="F:DNA binding"/>
    <property type="evidence" value="ECO:0007669"/>
    <property type="project" value="UniProtKB-KW"/>
</dbReference>
<dbReference type="FunFam" id="1.10.10.10:FF:000001">
    <property type="entry name" value="LysR family transcriptional regulator"/>
    <property type="match status" value="1"/>
</dbReference>